<reference evidence="2 3" key="1">
    <citation type="journal article" date="2021" name="ISME Commun">
        <title>Automated analysis of genomic sequences facilitates high-throughput and comprehensive description of bacteria.</title>
        <authorList>
            <person name="Hitch T.C.A."/>
        </authorList>
    </citation>
    <scope>NUCLEOTIDE SEQUENCE [LARGE SCALE GENOMIC DNA]</scope>
    <source>
        <strain evidence="2 3">Sanger_109</strain>
    </source>
</reference>
<feature type="domain" description="Glycosyltransferase 2-like" evidence="1">
    <location>
        <begin position="5"/>
        <end position="145"/>
    </location>
</feature>
<dbReference type="EMBL" id="JAOQJQ010000002">
    <property type="protein sequence ID" value="MCU6761678.1"/>
    <property type="molecule type" value="Genomic_DNA"/>
</dbReference>
<gene>
    <name evidence="2" type="ORF">OCV88_04905</name>
</gene>
<dbReference type="EC" id="2.4.-.-" evidence="2"/>
<proteinExistence type="predicted"/>
<dbReference type="Gene3D" id="3.90.550.10">
    <property type="entry name" value="Spore Coat Polysaccharide Biosynthesis Protein SpsA, Chain A"/>
    <property type="match status" value="1"/>
</dbReference>
<dbReference type="PANTHER" id="PTHR22916:SF3">
    <property type="entry name" value="UDP-GLCNAC:BETAGAL BETA-1,3-N-ACETYLGLUCOSAMINYLTRANSFERASE-LIKE PROTEIN 1"/>
    <property type="match status" value="1"/>
</dbReference>
<dbReference type="RefSeq" id="WP_158424466.1">
    <property type="nucleotide sequence ID" value="NZ_JAOQJQ010000002.1"/>
</dbReference>
<sequence length="362" mass="43232">MAKISIIIPVYNVEEYLTECMESVVRQTLHDIEIICINDGSIDGSLDILKEYAAKDHRIIIVDKENEGYGIGMNIGLSKASGEYIGIVEPDDFVPLNMYEDLYDIASENKLDFVKADFYRFKRNENNGNMELTYNHLSPHKEDYHTIFNPSETPQAIYYIMNTWSGIYRREFLNEHHIRHNETPGASFQDNGFYFQTFVYGKRAMIIDRPYYMNRRDNPNSSVHNREKVYCMNIEYDFIREILTRDKKIWNRFKYMYWYKKYTNYTATLNRIGNEYKKEYVNRFSDEFRRAKELGELNRDVFSDARWQDIQFLINDPEGFYYRMLTSGYNASAELQKLKNSTSYKLGRYITKVPRKIKQKLK</sequence>
<dbReference type="CDD" id="cd00761">
    <property type="entry name" value="Glyco_tranf_GTA_type"/>
    <property type="match status" value="1"/>
</dbReference>
<comment type="caution">
    <text evidence="2">The sequence shown here is derived from an EMBL/GenBank/DDBJ whole genome shotgun (WGS) entry which is preliminary data.</text>
</comment>
<evidence type="ECO:0000313" key="2">
    <source>
        <dbReference type="EMBL" id="MCU6761678.1"/>
    </source>
</evidence>
<dbReference type="InterPro" id="IPR029044">
    <property type="entry name" value="Nucleotide-diphossugar_trans"/>
</dbReference>
<keyword evidence="3" id="KW-1185">Reference proteome</keyword>
<dbReference type="InterPro" id="IPR001173">
    <property type="entry name" value="Glyco_trans_2-like"/>
</dbReference>
<dbReference type="GO" id="GO:0016757">
    <property type="term" value="F:glycosyltransferase activity"/>
    <property type="evidence" value="ECO:0007669"/>
    <property type="project" value="UniProtKB-KW"/>
</dbReference>
<name>A0ABT2THJ9_9FIRM</name>
<evidence type="ECO:0000259" key="1">
    <source>
        <dbReference type="Pfam" id="PF00535"/>
    </source>
</evidence>
<protein>
    <submittedName>
        <fullName evidence="2">Glycosyltransferase</fullName>
        <ecNumber evidence="2">2.4.-.-</ecNumber>
    </submittedName>
</protein>
<accession>A0ABT2THJ9</accession>
<keyword evidence="2" id="KW-0808">Transferase</keyword>
<evidence type="ECO:0000313" key="3">
    <source>
        <dbReference type="Proteomes" id="UP001652442"/>
    </source>
</evidence>
<keyword evidence="2" id="KW-0328">Glycosyltransferase</keyword>
<organism evidence="2 3">
    <name type="scientific">Brotonthovivens ammoniilytica</name>
    <dbReference type="NCBI Taxonomy" id="2981725"/>
    <lineage>
        <taxon>Bacteria</taxon>
        <taxon>Bacillati</taxon>
        <taxon>Bacillota</taxon>
        <taxon>Clostridia</taxon>
        <taxon>Lachnospirales</taxon>
        <taxon>Lachnospiraceae</taxon>
        <taxon>Brotonthovivens</taxon>
    </lineage>
</organism>
<dbReference type="PANTHER" id="PTHR22916">
    <property type="entry name" value="GLYCOSYLTRANSFERASE"/>
    <property type="match status" value="1"/>
</dbReference>
<dbReference type="SUPFAM" id="SSF53448">
    <property type="entry name" value="Nucleotide-diphospho-sugar transferases"/>
    <property type="match status" value="1"/>
</dbReference>
<dbReference type="Proteomes" id="UP001652442">
    <property type="component" value="Unassembled WGS sequence"/>
</dbReference>
<dbReference type="Pfam" id="PF00535">
    <property type="entry name" value="Glycos_transf_2"/>
    <property type="match status" value="1"/>
</dbReference>